<dbReference type="GO" id="GO:0031514">
    <property type="term" value="C:motile cilium"/>
    <property type="evidence" value="ECO:0007669"/>
    <property type="project" value="UniProtKB-SubCell"/>
</dbReference>
<proteinExistence type="inferred from homology"/>
<dbReference type="InterPro" id="IPR025986">
    <property type="entry name" value="RPAP3-like_C"/>
</dbReference>
<dbReference type="Proteomes" id="UP000314982">
    <property type="component" value="Unassembled WGS sequence"/>
</dbReference>
<keyword evidence="7" id="KW-0282">Flagellum</keyword>
<evidence type="ECO:0000256" key="8">
    <source>
        <dbReference type="ARBA" id="ARBA00023069"/>
    </source>
</evidence>
<dbReference type="PANTHER" id="PTHR28572">
    <property type="entry name" value="COILED-COIL DOMAIN-CONTAINING PROTEIN 103"/>
    <property type="match status" value="1"/>
</dbReference>
<sequence>MDDSPEVINFSALERELQSAVEADKKYQRENDAKFRALHQKVGTYEEFRDIVLASNLKPLDRKDKAGAPRKQPWNALASIDKGQNQTSCDEIGLKPQLSEFQPRTASEFSRDWRRFGSENPEDKYGLLLSLGGEGLRNIFRAEVGFGLLGEFLVFLSSGLQPGDEAMVIGVLEGLSKTPRFGLNMSLLNRAEREACGELFQNLRKASAAGNGSVKGSKGDVIVHGSNVEEIKETQDAEAETLFPGQTSEAAGGSSDTETLNGIMQLYGVQTVSPPQ</sequence>
<keyword evidence="6" id="KW-0970">Cilium biogenesis/degradation</keyword>
<evidence type="ECO:0000256" key="10">
    <source>
        <dbReference type="ARBA" id="ARBA00049986"/>
    </source>
</evidence>
<reference evidence="14" key="1">
    <citation type="submission" date="2018-06" db="EMBL/GenBank/DDBJ databases">
        <title>Genome assembly of Danube salmon.</title>
        <authorList>
            <person name="Macqueen D.J."/>
            <person name="Gundappa M.K."/>
        </authorList>
    </citation>
    <scope>NUCLEOTIDE SEQUENCE [LARGE SCALE GENOMIC DNA]</scope>
</reference>
<reference evidence="13" key="3">
    <citation type="submission" date="2025-09" db="UniProtKB">
        <authorList>
            <consortium name="Ensembl"/>
        </authorList>
    </citation>
    <scope>IDENTIFICATION</scope>
</reference>
<comment type="subcellular location">
    <subcellularLocation>
        <location evidence="2">Cell projection</location>
        <location evidence="2">Cilium</location>
        <location evidence="2">Flagellum</location>
    </subcellularLocation>
    <subcellularLocation>
        <location evidence="3">Cytoplasm</location>
    </subcellularLocation>
</comment>
<keyword evidence="14" id="KW-1185">Reference proteome</keyword>
<evidence type="ECO:0000313" key="13">
    <source>
        <dbReference type="Ensembl" id="ENSHHUP00000041556.1"/>
    </source>
</evidence>
<comment type="similarity">
    <text evidence="10">Belongs to the DNAAF19/PR46b family.</text>
</comment>
<dbReference type="Ensembl" id="ENSHHUT00000043152.1">
    <property type="protein sequence ID" value="ENSHHUP00000041556.1"/>
    <property type="gene ID" value="ENSHHUG00000025675.1"/>
</dbReference>
<dbReference type="AlphaFoldDB" id="A0A4W5MRB4"/>
<protein>
    <submittedName>
        <fullName evidence="13">Coiled-coil domain containing 103</fullName>
    </submittedName>
</protein>
<evidence type="ECO:0000256" key="9">
    <source>
        <dbReference type="ARBA" id="ARBA00023273"/>
    </source>
</evidence>
<dbReference type="GO" id="GO:0036159">
    <property type="term" value="P:inner dynein arm assembly"/>
    <property type="evidence" value="ECO:0007669"/>
    <property type="project" value="TreeGrafter"/>
</dbReference>
<dbReference type="PANTHER" id="PTHR28572:SF1">
    <property type="entry name" value="COILED-COIL DOMAIN-CONTAINING PROTEIN 103"/>
    <property type="match status" value="1"/>
</dbReference>
<accession>A0A4W5MRB4</accession>
<dbReference type="Pfam" id="PF15867">
    <property type="entry name" value="Dynein_attach_N"/>
    <property type="match status" value="1"/>
</dbReference>
<evidence type="ECO:0000256" key="5">
    <source>
        <dbReference type="ARBA" id="ARBA00022490"/>
    </source>
</evidence>
<comment type="subunit">
    <text evidence="4">Homodimer.</text>
</comment>
<evidence type="ECO:0000256" key="4">
    <source>
        <dbReference type="ARBA" id="ARBA00011738"/>
    </source>
</evidence>
<feature type="domain" description="Dynein attachment factor N-terminal" evidence="12">
    <location>
        <begin position="8"/>
        <end position="75"/>
    </location>
</feature>
<comment type="function">
    <text evidence="1">Dynein-attachment factor required for cilia motility.</text>
</comment>
<dbReference type="GO" id="GO:0001947">
    <property type="term" value="P:heart looping"/>
    <property type="evidence" value="ECO:0007669"/>
    <property type="project" value="Ensembl"/>
</dbReference>
<dbReference type="STRING" id="62062.ENSHHUP00000041556"/>
<dbReference type="GO" id="GO:0090660">
    <property type="term" value="P:cerebrospinal fluid circulation"/>
    <property type="evidence" value="ECO:0007669"/>
    <property type="project" value="Ensembl"/>
</dbReference>
<reference evidence="13" key="2">
    <citation type="submission" date="2025-08" db="UniProtKB">
        <authorList>
            <consortium name="Ensembl"/>
        </authorList>
    </citation>
    <scope>IDENTIFICATION</scope>
</reference>
<dbReference type="GO" id="GO:0036157">
    <property type="term" value="C:outer dynein arm"/>
    <property type="evidence" value="ECO:0007669"/>
    <property type="project" value="InterPro"/>
</dbReference>
<evidence type="ECO:0000256" key="3">
    <source>
        <dbReference type="ARBA" id="ARBA00004496"/>
    </source>
</evidence>
<evidence type="ECO:0000259" key="11">
    <source>
        <dbReference type="Pfam" id="PF13877"/>
    </source>
</evidence>
<dbReference type="GeneTree" id="ENSGT00390000004038"/>
<dbReference type="GO" id="GO:0005576">
    <property type="term" value="C:extracellular region"/>
    <property type="evidence" value="ECO:0007669"/>
    <property type="project" value="GOC"/>
</dbReference>
<feature type="domain" description="RNA-polymerase II-associated protein 3-like C-terminal" evidence="11">
    <location>
        <begin position="102"/>
        <end position="193"/>
    </location>
</feature>
<dbReference type="Pfam" id="PF13877">
    <property type="entry name" value="RPAP3_C"/>
    <property type="match status" value="1"/>
</dbReference>
<evidence type="ECO:0000259" key="12">
    <source>
        <dbReference type="Pfam" id="PF15867"/>
    </source>
</evidence>
<organism evidence="13 14">
    <name type="scientific">Hucho hucho</name>
    <name type="common">huchen</name>
    <dbReference type="NCBI Taxonomy" id="62062"/>
    <lineage>
        <taxon>Eukaryota</taxon>
        <taxon>Metazoa</taxon>
        <taxon>Chordata</taxon>
        <taxon>Craniata</taxon>
        <taxon>Vertebrata</taxon>
        <taxon>Euteleostomi</taxon>
        <taxon>Actinopterygii</taxon>
        <taxon>Neopterygii</taxon>
        <taxon>Teleostei</taxon>
        <taxon>Protacanthopterygii</taxon>
        <taxon>Salmoniformes</taxon>
        <taxon>Salmonidae</taxon>
        <taxon>Salmoninae</taxon>
        <taxon>Hucho</taxon>
    </lineage>
</organism>
<name>A0A4W5MRB4_9TELE</name>
<keyword evidence="8" id="KW-0969">Cilium</keyword>
<evidence type="ECO:0000256" key="7">
    <source>
        <dbReference type="ARBA" id="ARBA00022846"/>
    </source>
</evidence>
<evidence type="ECO:0000256" key="6">
    <source>
        <dbReference type="ARBA" id="ARBA00022794"/>
    </source>
</evidence>
<dbReference type="GO" id="GO:0003146">
    <property type="term" value="P:heart jogging"/>
    <property type="evidence" value="ECO:0007669"/>
    <property type="project" value="Ensembl"/>
</dbReference>
<dbReference type="InterPro" id="IPR031733">
    <property type="entry name" value="Dynein_attach_N"/>
</dbReference>
<dbReference type="InterPro" id="IPR042422">
    <property type="entry name" value="CC103"/>
</dbReference>
<evidence type="ECO:0000256" key="1">
    <source>
        <dbReference type="ARBA" id="ARBA00004048"/>
    </source>
</evidence>
<keyword evidence="5" id="KW-0963">Cytoplasm</keyword>
<keyword evidence="9" id="KW-0966">Cell projection</keyword>
<evidence type="ECO:0000313" key="14">
    <source>
        <dbReference type="Proteomes" id="UP000314982"/>
    </source>
</evidence>
<evidence type="ECO:0000256" key="2">
    <source>
        <dbReference type="ARBA" id="ARBA00004230"/>
    </source>
</evidence>